<dbReference type="AlphaFoldDB" id="A0A4U0WNR8"/>
<protein>
    <submittedName>
        <fullName evidence="1">Uncharacterized protein</fullName>
    </submittedName>
</protein>
<dbReference type="Proteomes" id="UP000309340">
    <property type="component" value="Unassembled WGS sequence"/>
</dbReference>
<evidence type="ECO:0000313" key="1">
    <source>
        <dbReference type="EMBL" id="TKA64922.1"/>
    </source>
</evidence>
<evidence type="ECO:0000313" key="2">
    <source>
        <dbReference type="Proteomes" id="UP000309340"/>
    </source>
</evidence>
<comment type="caution">
    <text evidence="1">The sequence shown here is derived from an EMBL/GenBank/DDBJ whole genome shotgun (WGS) entry which is preliminary data.</text>
</comment>
<organism evidence="1 2">
    <name type="scientific">Friedmanniomyces simplex</name>
    <dbReference type="NCBI Taxonomy" id="329884"/>
    <lineage>
        <taxon>Eukaryota</taxon>
        <taxon>Fungi</taxon>
        <taxon>Dikarya</taxon>
        <taxon>Ascomycota</taxon>
        <taxon>Pezizomycotina</taxon>
        <taxon>Dothideomycetes</taxon>
        <taxon>Dothideomycetidae</taxon>
        <taxon>Mycosphaerellales</taxon>
        <taxon>Teratosphaeriaceae</taxon>
        <taxon>Friedmanniomyces</taxon>
    </lineage>
</organism>
<feature type="non-terminal residue" evidence="1">
    <location>
        <position position="88"/>
    </location>
</feature>
<dbReference type="EMBL" id="NAJQ01000784">
    <property type="protein sequence ID" value="TKA64922.1"/>
    <property type="molecule type" value="Genomic_DNA"/>
</dbReference>
<sequence>MASKVELYASEKSSATSHICHVLDIDVLREDYQLREREEQCLAEFYDAFGRHLGADDCDCAHDGATPLLRWLKEVAQHSDAPDHVVRL</sequence>
<reference evidence="1 2" key="1">
    <citation type="submission" date="2017-03" db="EMBL/GenBank/DDBJ databases">
        <title>Genomes of endolithic fungi from Antarctica.</title>
        <authorList>
            <person name="Coleine C."/>
            <person name="Masonjones S."/>
            <person name="Stajich J.E."/>
        </authorList>
    </citation>
    <scope>NUCLEOTIDE SEQUENCE [LARGE SCALE GENOMIC DNA]</scope>
    <source>
        <strain evidence="1 2">CCFEE 5184</strain>
    </source>
</reference>
<keyword evidence="2" id="KW-1185">Reference proteome</keyword>
<gene>
    <name evidence="1" type="ORF">B0A55_13087</name>
</gene>
<name>A0A4U0WNR8_9PEZI</name>
<proteinExistence type="predicted"/>
<dbReference type="OrthoDB" id="3873567at2759"/>
<accession>A0A4U0WNR8</accession>